<sequence>MSRKFVPKPKERRKVTIPQELHDSLREVFELIEEAKNDPDSLLDYDDAIQTEAVCGGRRRGEERRPYVFTFYPEGQHKRGNWYLSLDETEIEDIGDGHMTEILMYCCTSPECDRKFREENDSCIDCDYVNEE</sequence>
<dbReference type="AlphaFoldDB" id="A0A518CIM1"/>
<dbReference type="OrthoDB" id="282053at2"/>
<dbReference type="EMBL" id="CP036281">
    <property type="protein sequence ID" value="QDU79079.1"/>
    <property type="molecule type" value="Genomic_DNA"/>
</dbReference>
<dbReference type="KEGG" id="plon:Pla110_07830"/>
<proteinExistence type="predicted"/>
<accession>A0A518CIM1</accession>
<dbReference type="RefSeq" id="WP_144993403.1">
    <property type="nucleotide sequence ID" value="NZ_CP036281.1"/>
</dbReference>
<evidence type="ECO:0000313" key="1">
    <source>
        <dbReference type="EMBL" id="QDU79079.1"/>
    </source>
</evidence>
<gene>
    <name evidence="1" type="ORF">Pla110_07830</name>
</gene>
<name>A0A518CIM1_9PLAN</name>
<keyword evidence="2" id="KW-1185">Reference proteome</keyword>
<evidence type="ECO:0000313" key="2">
    <source>
        <dbReference type="Proteomes" id="UP000317178"/>
    </source>
</evidence>
<organism evidence="1 2">
    <name type="scientific">Polystyrenella longa</name>
    <dbReference type="NCBI Taxonomy" id="2528007"/>
    <lineage>
        <taxon>Bacteria</taxon>
        <taxon>Pseudomonadati</taxon>
        <taxon>Planctomycetota</taxon>
        <taxon>Planctomycetia</taxon>
        <taxon>Planctomycetales</taxon>
        <taxon>Planctomycetaceae</taxon>
        <taxon>Polystyrenella</taxon>
    </lineage>
</organism>
<reference evidence="1 2" key="1">
    <citation type="submission" date="2019-02" db="EMBL/GenBank/DDBJ databases">
        <title>Deep-cultivation of Planctomycetes and their phenomic and genomic characterization uncovers novel biology.</title>
        <authorList>
            <person name="Wiegand S."/>
            <person name="Jogler M."/>
            <person name="Boedeker C."/>
            <person name="Pinto D."/>
            <person name="Vollmers J."/>
            <person name="Rivas-Marin E."/>
            <person name="Kohn T."/>
            <person name="Peeters S.H."/>
            <person name="Heuer A."/>
            <person name="Rast P."/>
            <person name="Oberbeckmann S."/>
            <person name="Bunk B."/>
            <person name="Jeske O."/>
            <person name="Meyerdierks A."/>
            <person name="Storesund J.E."/>
            <person name="Kallscheuer N."/>
            <person name="Luecker S."/>
            <person name="Lage O.M."/>
            <person name="Pohl T."/>
            <person name="Merkel B.J."/>
            <person name="Hornburger P."/>
            <person name="Mueller R.-W."/>
            <person name="Bruemmer F."/>
            <person name="Labrenz M."/>
            <person name="Spormann A.M."/>
            <person name="Op den Camp H."/>
            <person name="Overmann J."/>
            <person name="Amann R."/>
            <person name="Jetten M.S.M."/>
            <person name="Mascher T."/>
            <person name="Medema M.H."/>
            <person name="Devos D.P."/>
            <person name="Kaster A.-K."/>
            <person name="Ovreas L."/>
            <person name="Rohde M."/>
            <person name="Galperin M.Y."/>
            <person name="Jogler C."/>
        </authorList>
    </citation>
    <scope>NUCLEOTIDE SEQUENCE [LARGE SCALE GENOMIC DNA]</scope>
    <source>
        <strain evidence="1 2">Pla110</strain>
    </source>
</reference>
<protein>
    <submittedName>
        <fullName evidence="1">Uncharacterized protein</fullName>
    </submittedName>
</protein>
<dbReference type="Proteomes" id="UP000317178">
    <property type="component" value="Chromosome"/>
</dbReference>